<accession>A0AAE3KSP0</accession>
<comment type="caution">
    <text evidence="4">The sequence shown here is derived from an EMBL/GenBank/DDBJ whole genome shotgun (WGS) entry which is preliminary data.</text>
</comment>
<reference evidence="4" key="1">
    <citation type="submission" date="2022-06" db="EMBL/GenBank/DDBJ databases">
        <title>New cyanobacteria of genus Symplocastrum in benthos of Lake Baikal.</title>
        <authorList>
            <person name="Sorokovikova E."/>
            <person name="Tikhonova I."/>
            <person name="Krasnopeev A."/>
            <person name="Evseev P."/>
            <person name="Gladkikh A."/>
            <person name="Belykh O."/>
        </authorList>
    </citation>
    <scope>NUCLEOTIDE SEQUENCE</scope>
    <source>
        <strain evidence="4">BBK-W-15</strain>
    </source>
</reference>
<dbReference type="Proteomes" id="UP001204953">
    <property type="component" value="Unassembled WGS sequence"/>
</dbReference>
<dbReference type="GO" id="GO:0008146">
    <property type="term" value="F:sulfotransferase activity"/>
    <property type="evidence" value="ECO:0007669"/>
    <property type="project" value="InterPro"/>
</dbReference>
<name>A0AAE3KSP0_9CYAN</name>
<dbReference type="InterPro" id="IPR027417">
    <property type="entry name" value="P-loop_NTPase"/>
</dbReference>
<keyword evidence="1" id="KW-0808">Transferase</keyword>
<dbReference type="InterPro" id="IPR037359">
    <property type="entry name" value="NST/OST"/>
</dbReference>
<protein>
    <submittedName>
        <fullName evidence="4">Sulfotransferase domain-containing protein</fullName>
    </submittedName>
</protein>
<keyword evidence="2" id="KW-0325">Glycoprotein</keyword>
<evidence type="ECO:0000313" key="4">
    <source>
        <dbReference type="EMBL" id="MCP2729662.1"/>
    </source>
</evidence>
<evidence type="ECO:0000313" key="5">
    <source>
        <dbReference type="Proteomes" id="UP001204953"/>
    </source>
</evidence>
<evidence type="ECO:0000256" key="2">
    <source>
        <dbReference type="ARBA" id="ARBA00023180"/>
    </source>
</evidence>
<dbReference type="InterPro" id="IPR000863">
    <property type="entry name" value="Sulfotransferase_dom"/>
</dbReference>
<gene>
    <name evidence="4" type="ORF">NJ959_14510</name>
</gene>
<organism evidence="4 5">
    <name type="scientific">Limnofasciculus baicalensis BBK-W-15</name>
    <dbReference type="NCBI Taxonomy" id="2699891"/>
    <lineage>
        <taxon>Bacteria</taxon>
        <taxon>Bacillati</taxon>
        <taxon>Cyanobacteriota</taxon>
        <taxon>Cyanophyceae</taxon>
        <taxon>Coleofasciculales</taxon>
        <taxon>Coleofasciculaceae</taxon>
        <taxon>Limnofasciculus</taxon>
        <taxon>Limnofasciculus baicalensis</taxon>
    </lineage>
</organism>
<evidence type="ECO:0000259" key="3">
    <source>
        <dbReference type="Pfam" id="PF00685"/>
    </source>
</evidence>
<dbReference type="PANTHER" id="PTHR10605:SF56">
    <property type="entry name" value="BIFUNCTIONAL HEPARAN SULFATE N-DEACETYLASE_N-SULFOTRANSFERASE"/>
    <property type="match status" value="1"/>
</dbReference>
<proteinExistence type="predicted"/>
<keyword evidence="5" id="KW-1185">Reference proteome</keyword>
<dbReference type="RefSeq" id="WP_254012443.1">
    <property type="nucleotide sequence ID" value="NZ_JAMZMM010000132.1"/>
</dbReference>
<dbReference type="SUPFAM" id="SSF52540">
    <property type="entry name" value="P-loop containing nucleoside triphosphate hydrolases"/>
    <property type="match status" value="1"/>
</dbReference>
<dbReference type="Pfam" id="PF00685">
    <property type="entry name" value="Sulfotransfer_1"/>
    <property type="match status" value="1"/>
</dbReference>
<dbReference type="EMBL" id="JAMZMM010000132">
    <property type="protein sequence ID" value="MCP2729662.1"/>
    <property type="molecule type" value="Genomic_DNA"/>
</dbReference>
<dbReference type="Gene3D" id="3.40.50.300">
    <property type="entry name" value="P-loop containing nucleotide triphosphate hydrolases"/>
    <property type="match status" value="1"/>
</dbReference>
<dbReference type="PANTHER" id="PTHR10605">
    <property type="entry name" value="HEPARAN SULFATE SULFOTRANSFERASE"/>
    <property type="match status" value="1"/>
</dbReference>
<sequence>MTLPNFLIIGSQKAGTTWISKNLSQHPDIFLPKGEPHFFPKENFGKGFEWYERYFQQAAGEKAVGEKSTGYLCVTTSPEIPGNIYRSLPDVKLIAVLRNPVNRAISAFSHYLAGGEIPPFCQIDDLLVGDKQHLVKHLGLIEFGRYYHQLKWYFELFDPSQIMVLFLEDDIIQQPELTLKQICLFLGVDPFFQFQNIDERQNKFRRSQLGVTLGYYLPPMRELVHYMDLSVSHLRERYSLGSGTKYKQVPKESTIQKLYELYEEDNEKLFSLLRRKPTSWQNPARMYAKAC</sequence>
<dbReference type="AlphaFoldDB" id="A0AAE3KSP0"/>
<feature type="domain" description="Sulfotransferase" evidence="3">
    <location>
        <begin position="4"/>
        <end position="189"/>
    </location>
</feature>
<evidence type="ECO:0000256" key="1">
    <source>
        <dbReference type="ARBA" id="ARBA00022679"/>
    </source>
</evidence>